<reference evidence="2" key="1">
    <citation type="submission" date="2020-08" db="EMBL/GenBank/DDBJ databases">
        <title>Multicomponent nature underlies the extraordinary mechanical properties of spider dragline silk.</title>
        <authorList>
            <person name="Kono N."/>
            <person name="Nakamura H."/>
            <person name="Mori M."/>
            <person name="Yoshida Y."/>
            <person name="Ohtoshi R."/>
            <person name="Malay A.D."/>
            <person name="Moran D.A.P."/>
            <person name="Tomita M."/>
            <person name="Numata K."/>
            <person name="Arakawa K."/>
        </authorList>
    </citation>
    <scope>NUCLEOTIDE SEQUENCE</scope>
</reference>
<organism evidence="2 3">
    <name type="scientific">Trichonephila clavipes</name>
    <name type="common">Golden silk orbweaver</name>
    <name type="synonym">Nephila clavipes</name>
    <dbReference type="NCBI Taxonomy" id="2585209"/>
    <lineage>
        <taxon>Eukaryota</taxon>
        <taxon>Metazoa</taxon>
        <taxon>Ecdysozoa</taxon>
        <taxon>Arthropoda</taxon>
        <taxon>Chelicerata</taxon>
        <taxon>Arachnida</taxon>
        <taxon>Araneae</taxon>
        <taxon>Araneomorphae</taxon>
        <taxon>Entelegynae</taxon>
        <taxon>Araneoidea</taxon>
        <taxon>Nephilidae</taxon>
        <taxon>Trichonephila</taxon>
    </lineage>
</organism>
<comment type="caution">
    <text evidence="2">The sequence shown here is derived from an EMBL/GenBank/DDBJ whole genome shotgun (WGS) entry which is preliminary data.</text>
</comment>
<dbReference type="Pfam" id="PF00415">
    <property type="entry name" value="RCC1"/>
    <property type="match status" value="1"/>
</dbReference>
<dbReference type="PRINTS" id="PR00633">
    <property type="entry name" value="RCCNDNSATION"/>
</dbReference>
<sequence length="349" mass="39642">MDKVYIYFGLGEPVNLNDHDFQILDLLFSKANFYSNIIVKKVYLGLFNVLFRTETSVYSTWLPKLKDTRVKVKAIPREVENISCGMLYSYLISRCGECYVLSNRDFRLRILNRLSDENRIKSIVTEDLQNIALTEDGKVFNIEINERALLKPLMMPMPIKEVACGKEHVLLLSNVGTIFSYGSGSRGQLGHGSIENQENPMLIEALEGLEIKAISAGGWHSAAISSYGDLYMWGWNESGQLGLPCNKLQRDKRPLEEIETICCLPKIIELGNEVAKEVGCGSRHTAVLTENNHLWTWGWNDYGQLGHRKYPLTDKPEQIPLPDSFHPVKLQAKYWSTLIIGHKKNCSKT</sequence>
<evidence type="ECO:0000256" key="1">
    <source>
        <dbReference type="PROSITE-ProRule" id="PRU00235"/>
    </source>
</evidence>
<dbReference type="InterPro" id="IPR052830">
    <property type="entry name" value="RCC1_domain-containing"/>
</dbReference>
<feature type="repeat" description="RCC1" evidence="1">
    <location>
        <begin position="228"/>
        <end position="291"/>
    </location>
</feature>
<feature type="repeat" description="RCC1" evidence="1">
    <location>
        <begin position="292"/>
        <end position="343"/>
    </location>
</feature>
<dbReference type="PANTHER" id="PTHR46849">
    <property type="entry name" value="RCC1 DOMAIN-CONTAINING PROTEIN 1"/>
    <property type="match status" value="1"/>
</dbReference>
<proteinExistence type="predicted"/>
<evidence type="ECO:0000313" key="2">
    <source>
        <dbReference type="EMBL" id="GFY15677.1"/>
    </source>
</evidence>
<evidence type="ECO:0000313" key="3">
    <source>
        <dbReference type="Proteomes" id="UP000887159"/>
    </source>
</evidence>
<accession>A0A8X6SKY8</accession>
<feature type="repeat" description="RCC1" evidence="1">
    <location>
        <begin position="176"/>
        <end position="227"/>
    </location>
</feature>
<keyword evidence="3" id="KW-1185">Reference proteome</keyword>
<name>A0A8X6SKY8_TRICX</name>
<dbReference type="Gene3D" id="2.130.10.30">
    <property type="entry name" value="Regulator of chromosome condensation 1/beta-lactamase-inhibitor protein II"/>
    <property type="match status" value="1"/>
</dbReference>
<protein>
    <submittedName>
        <fullName evidence="2">RCC1 domain-containing protein 1</fullName>
    </submittedName>
</protein>
<dbReference type="PROSITE" id="PS00626">
    <property type="entry name" value="RCC1_2"/>
    <property type="match status" value="2"/>
</dbReference>
<dbReference type="Pfam" id="PF13540">
    <property type="entry name" value="RCC1_2"/>
    <property type="match status" value="1"/>
</dbReference>
<dbReference type="PANTHER" id="PTHR46849:SF1">
    <property type="entry name" value="RCC1 DOMAIN-CONTAINING PROTEIN 1"/>
    <property type="match status" value="1"/>
</dbReference>
<gene>
    <name evidence="2" type="primary">RCCD1</name>
    <name evidence="2" type="ORF">TNCV_1283241</name>
</gene>
<dbReference type="SUPFAM" id="SSF50985">
    <property type="entry name" value="RCC1/BLIP-II"/>
    <property type="match status" value="1"/>
</dbReference>
<dbReference type="PROSITE" id="PS50012">
    <property type="entry name" value="RCC1_3"/>
    <property type="match status" value="3"/>
</dbReference>
<dbReference type="Proteomes" id="UP000887159">
    <property type="component" value="Unassembled WGS sequence"/>
</dbReference>
<dbReference type="InterPro" id="IPR000408">
    <property type="entry name" value="Reg_chr_condens"/>
</dbReference>
<dbReference type="EMBL" id="BMAU01021335">
    <property type="protein sequence ID" value="GFY15677.1"/>
    <property type="molecule type" value="Genomic_DNA"/>
</dbReference>
<dbReference type="AlphaFoldDB" id="A0A8X6SKY8"/>
<dbReference type="InterPro" id="IPR009091">
    <property type="entry name" value="RCC1/BLIP-II"/>
</dbReference>